<dbReference type="KEGG" id="mana:MAMMFC1_02195"/>
<sequence>MSFYPAVRSRTIPVSAFSISQDKEAVNASDEVFFLYFSIFF</sequence>
<keyword evidence="2" id="KW-1185">Reference proteome</keyword>
<evidence type="ECO:0000313" key="1">
    <source>
        <dbReference type="EMBL" id="BBB91511.1"/>
    </source>
</evidence>
<protein>
    <submittedName>
        <fullName evidence="1">Uncharacterized protein</fullName>
    </submittedName>
</protein>
<gene>
    <name evidence="1" type="ORF">MAMMFC1_02195</name>
</gene>
<accession>A0A348AKB3</accession>
<name>A0A348AKB3_9FIRM</name>
<evidence type="ECO:0000313" key="2">
    <source>
        <dbReference type="Proteomes" id="UP000276437"/>
    </source>
</evidence>
<organism evidence="1 2">
    <name type="scientific">Methylomusa anaerophila</name>
    <dbReference type="NCBI Taxonomy" id="1930071"/>
    <lineage>
        <taxon>Bacteria</taxon>
        <taxon>Bacillati</taxon>
        <taxon>Bacillota</taxon>
        <taxon>Negativicutes</taxon>
        <taxon>Selenomonadales</taxon>
        <taxon>Sporomusaceae</taxon>
        <taxon>Methylomusa</taxon>
    </lineage>
</organism>
<proteinExistence type="predicted"/>
<dbReference type="AlphaFoldDB" id="A0A348AKB3"/>
<dbReference type="EMBL" id="AP018449">
    <property type="protein sequence ID" value="BBB91511.1"/>
    <property type="molecule type" value="Genomic_DNA"/>
</dbReference>
<reference evidence="1 2" key="1">
    <citation type="journal article" date="2018" name="Int. J. Syst. Evol. Microbiol.">
        <title>Methylomusa anaerophila gen. nov., sp. nov., an anaerobic methanol-utilizing bacterium isolated from a microbial fuel cell.</title>
        <authorList>
            <person name="Amano N."/>
            <person name="Yamamuro A."/>
            <person name="Miyahara M."/>
            <person name="Kouzuma A."/>
            <person name="Abe T."/>
            <person name="Watanabe K."/>
        </authorList>
    </citation>
    <scope>NUCLEOTIDE SEQUENCE [LARGE SCALE GENOMIC DNA]</scope>
    <source>
        <strain evidence="1 2">MMFC1</strain>
    </source>
</reference>
<dbReference type="Proteomes" id="UP000276437">
    <property type="component" value="Chromosome"/>
</dbReference>